<feature type="signal peptide" evidence="2">
    <location>
        <begin position="1"/>
        <end position="20"/>
    </location>
</feature>
<sequence length="570" mass="62535">MFRIKAFIVFATMAVFNNVALGVNYISSPALDQAMSLKVLNCPTKSTIQLPIITWGGDIATIYANGNQKETSSSSILGKKGLKFSLKREDKFKKQIESYMSCQSPFLRGTLGMVNMASKLLNQDPRTKLRVIYQHTWSQGGDALVVKPGIKSPRQLKGKTIVLQAYGPHIDYLGKVLANAGLGLNDVKLKWVQDLTGTDESPMAAFYNKDIDAAMVIIPDALALTSNGTVGTGSEDSVKGAKILLSTKSANRIVADVYAVREDFYKANKGMLGDLVHGLMLAQEELQQLVQDRNSKKSLYSATIGSSAEILLDSSKAIADTEGLYADAKFVGFPGNKQFFQDPHYPRRFSKLNSEIAETLGSINLTSTKANLEAADWDYDKLSKGIVQTSKAESGKFNQEAVAKIVQKKNRQGNDDDSLFSFEVYFKPNQNTFVASQYEEDFKRVIDLASTYGGAIITIEGHSDPLGYLKKKKNGSSKVVLQRIRQSAKNLSLTRANAVRNSLIQYASKKKISLDPTQFAVVGHGIAKPANGVCGSDPCAPKTKEQWLENMRVEFKIIQVEAEEDVFSPI</sequence>
<proteinExistence type="predicted"/>
<name>A0A1Y6CJ10_9BACT</name>
<dbReference type="InterPro" id="IPR036737">
    <property type="entry name" value="OmpA-like_sf"/>
</dbReference>
<feature type="domain" description="OmpA-like" evidence="3">
    <location>
        <begin position="413"/>
        <end position="561"/>
    </location>
</feature>
<dbReference type="SUPFAM" id="SSF103088">
    <property type="entry name" value="OmpA-like"/>
    <property type="match status" value="1"/>
</dbReference>
<dbReference type="GO" id="GO:0016020">
    <property type="term" value="C:membrane"/>
    <property type="evidence" value="ECO:0007669"/>
    <property type="project" value="UniProtKB-UniRule"/>
</dbReference>
<dbReference type="RefSeq" id="WP_143478233.1">
    <property type="nucleotide sequence ID" value="NZ_SLZT01000018.1"/>
</dbReference>
<gene>
    <name evidence="4" type="ORF">SAMN06296036_118130</name>
</gene>
<dbReference type="InterPro" id="IPR006665">
    <property type="entry name" value="OmpA-like"/>
</dbReference>
<dbReference type="SUPFAM" id="SSF53850">
    <property type="entry name" value="Periplasmic binding protein-like II"/>
    <property type="match status" value="1"/>
</dbReference>
<keyword evidence="5" id="KW-1185">Reference proteome</keyword>
<feature type="chain" id="PRO_5012576898" evidence="2">
    <location>
        <begin position="21"/>
        <end position="570"/>
    </location>
</feature>
<evidence type="ECO:0000313" key="5">
    <source>
        <dbReference type="Proteomes" id="UP000192907"/>
    </source>
</evidence>
<organism evidence="4 5">
    <name type="scientific">Pseudobacteriovorax antillogorgiicola</name>
    <dbReference type="NCBI Taxonomy" id="1513793"/>
    <lineage>
        <taxon>Bacteria</taxon>
        <taxon>Pseudomonadati</taxon>
        <taxon>Bdellovibrionota</taxon>
        <taxon>Oligoflexia</taxon>
        <taxon>Oligoflexales</taxon>
        <taxon>Pseudobacteriovoracaceae</taxon>
        <taxon>Pseudobacteriovorax</taxon>
    </lineage>
</organism>
<evidence type="ECO:0000256" key="1">
    <source>
        <dbReference type="PROSITE-ProRule" id="PRU00473"/>
    </source>
</evidence>
<dbReference type="Proteomes" id="UP000192907">
    <property type="component" value="Unassembled WGS sequence"/>
</dbReference>
<dbReference type="AlphaFoldDB" id="A0A1Y6CJ10"/>
<accession>A0A1Y6CJ10</accession>
<dbReference type="STRING" id="1513793.SAMN06296036_118130"/>
<evidence type="ECO:0000313" key="4">
    <source>
        <dbReference type="EMBL" id="SMF57318.1"/>
    </source>
</evidence>
<dbReference type="Gene3D" id="3.30.1330.60">
    <property type="entry name" value="OmpA-like domain"/>
    <property type="match status" value="1"/>
</dbReference>
<dbReference type="Pfam" id="PF00691">
    <property type="entry name" value="OmpA"/>
    <property type="match status" value="1"/>
</dbReference>
<keyword evidence="1" id="KW-0472">Membrane</keyword>
<protein>
    <submittedName>
        <fullName evidence="4">NMT1/THI5 like</fullName>
    </submittedName>
</protein>
<dbReference type="PROSITE" id="PS51123">
    <property type="entry name" value="OMPA_2"/>
    <property type="match status" value="1"/>
</dbReference>
<keyword evidence="2" id="KW-0732">Signal</keyword>
<dbReference type="Gene3D" id="3.40.190.10">
    <property type="entry name" value="Periplasmic binding protein-like II"/>
    <property type="match status" value="2"/>
</dbReference>
<reference evidence="5" key="1">
    <citation type="submission" date="2017-04" db="EMBL/GenBank/DDBJ databases">
        <authorList>
            <person name="Varghese N."/>
            <person name="Submissions S."/>
        </authorList>
    </citation>
    <scope>NUCLEOTIDE SEQUENCE [LARGE SCALE GENOMIC DNA]</scope>
    <source>
        <strain evidence="5">RKEM611</strain>
    </source>
</reference>
<evidence type="ECO:0000256" key="2">
    <source>
        <dbReference type="SAM" id="SignalP"/>
    </source>
</evidence>
<dbReference type="EMBL" id="FWZT01000018">
    <property type="protein sequence ID" value="SMF57318.1"/>
    <property type="molecule type" value="Genomic_DNA"/>
</dbReference>
<evidence type="ECO:0000259" key="3">
    <source>
        <dbReference type="PROSITE" id="PS51123"/>
    </source>
</evidence>